<geneLocation type="mitochondrion" evidence="2"/>
<keyword evidence="2" id="KW-0496">Mitochondrion</keyword>
<proteinExistence type="predicted"/>
<dbReference type="AlphaFoldDB" id="A0A1Y0AZZ5"/>
<reference evidence="2" key="1">
    <citation type="submission" date="2017-03" db="EMBL/GenBank/DDBJ databases">
        <title>The mitochondrial genome of the carnivorous plant Utricularia reniformis (Lentibulariaceae): structure, comparative analysis and evolutionary landmarks.</title>
        <authorList>
            <person name="Silva S.R."/>
            <person name="Alvarenga D.O."/>
            <person name="Michael T.P."/>
            <person name="Miranda V.F.O."/>
            <person name="Varani A.M."/>
        </authorList>
    </citation>
    <scope>NUCLEOTIDE SEQUENCE</scope>
</reference>
<dbReference type="EMBL" id="KY774314">
    <property type="protein sequence ID" value="ART30720.1"/>
    <property type="molecule type" value="Genomic_DNA"/>
</dbReference>
<evidence type="ECO:0000313" key="2">
    <source>
        <dbReference type="EMBL" id="ART30720.1"/>
    </source>
</evidence>
<name>A0A1Y0AZZ5_9LAMI</name>
<gene>
    <name evidence="2" type="ORF">AEK19_MT0460</name>
</gene>
<accession>A0A1Y0AZZ5</accession>
<organism evidence="2">
    <name type="scientific">Utricularia reniformis</name>
    <dbReference type="NCBI Taxonomy" id="192314"/>
    <lineage>
        <taxon>Eukaryota</taxon>
        <taxon>Viridiplantae</taxon>
        <taxon>Streptophyta</taxon>
        <taxon>Embryophyta</taxon>
        <taxon>Tracheophyta</taxon>
        <taxon>Spermatophyta</taxon>
        <taxon>Magnoliopsida</taxon>
        <taxon>eudicotyledons</taxon>
        <taxon>Gunneridae</taxon>
        <taxon>Pentapetalae</taxon>
        <taxon>asterids</taxon>
        <taxon>lamiids</taxon>
        <taxon>Lamiales</taxon>
        <taxon>Lentibulariaceae</taxon>
        <taxon>Utricularia</taxon>
    </lineage>
</organism>
<feature type="region of interest" description="Disordered" evidence="1">
    <location>
        <begin position="1"/>
        <end position="42"/>
    </location>
</feature>
<evidence type="ECO:0000256" key="1">
    <source>
        <dbReference type="SAM" id="MobiDB-lite"/>
    </source>
</evidence>
<sequence length="96" mass="11469">MVLSNVLSRRLKKGIPTGQDRSSPSIPAKRPPCTIRRRERGERTSDLLEIEHDCAFLFLRYRTAFRHPERRSIPTRYERRLSRYHWPLDGFFLSTL</sequence>
<protein>
    <submittedName>
        <fullName evidence="2">Uncharacterized protein</fullName>
    </submittedName>
</protein>